<sequence>MEDNLPRNFYNSIVEEGSIEEEEEVDITAEVEIMERITCSCRGQCALKRGRGACVCKQEDLKCVASCKCDKSKCKNKDNTLERNQRAAEATPTSGAEAFAASIERTRQEIREFVKSLDRDQQVELLCKLLSMGRGSLEFAKHAVAQGIPEQPSPLEEQPPWCQCHICRPMESEQENLCFKKRTCITSYTSFSNICLDREILEVCIKARCDIRAEEFNFTMESFRKAAYRQYVLWTYGKLGRGNRRVIPACVVRMIRAAYPAPDGQYMGFKNN</sequence>
<gene>
    <name evidence="2" type="ORF">P5673_015009</name>
</gene>
<proteinExistence type="predicted"/>
<organism evidence="2 3">
    <name type="scientific">Acropora cervicornis</name>
    <name type="common">Staghorn coral</name>
    <dbReference type="NCBI Taxonomy" id="6130"/>
    <lineage>
        <taxon>Eukaryota</taxon>
        <taxon>Metazoa</taxon>
        <taxon>Cnidaria</taxon>
        <taxon>Anthozoa</taxon>
        <taxon>Hexacorallia</taxon>
        <taxon>Scleractinia</taxon>
        <taxon>Astrocoeniina</taxon>
        <taxon>Acroporidae</taxon>
        <taxon>Acropora</taxon>
    </lineage>
</organism>
<name>A0AAD9QI34_ACRCE</name>
<comment type="caution">
    <text evidence="2">The sequence shown here is derived from an EMBL/GenBank/DDBJ whole genome shotgun (WGS) entry which is preliminary data.</text>
</comment>
<dbReference type="Pfam" id="PF20478">
    <property type="entry name" value="P2RX7_C"/>
    <property type="match status" value="1"/>
</dbReference>
<reference evidence="2" key="2">
    <citation type="journal article" date="2023" name="Science">
        <title>Genomic signatures of disease resistance in endangered staghorn corals.</title>
        <authorList>
            <person name="Vollmer S.V."/>
            <person name="Selwyn J.D."/>
            <person name="Despard B.A."/>
            <person name="Roesel C.L."/>
        </authorList>
    </citation>
    <scope>NUCLEOTIDE SEQUENCE</scope>
    <source>
        <strain evidence="2">K2</strain>
    </source>
</reference>
<evidence type="ECO:0000259" key="1">
    <source>
        <dbReference type="Pfam" id="PF20478"/>
    </source>
</evidence>
<dbReference type="InterPro" id="IPR046815">
    <property type="entry name" value="P2RX7_C"/>
</dbReference>
<reference evidence="2" key="1">
    <citation type="journal article" date="2023" name="G3 (Bethesda)">
        <title>Whole genome assembly and annotation of the endangered Caribbean coral Acropora cervicornis.</title>
        <authorList>
            <person name="Selwyn J.D."/>
            <person name="Vollmer S.V."/>
        </authorList>
    </citation>
    <scope>NUCLEOTIDE SEQUENCE</scope>
    <source>
        <strain evidence="2">K2</strain>
    </source>
</reference>
<dbReference type="Proteomes" id="UP001249851">
    <property type="component" value="Unassembled WGS sequence"/>
</dbReference>
<evidence type="ECO:0000313" key="2">
    <source>
        <dbReference type="EMBL" id="KAK2561657.1"/>
    </source>
</evidence>
<dbReference type="AlphaFoldDB" id="A0AAD9QI34"/>
<dbReference type="PANTHER" id="PTHR36981">
    <property type="entry name" value="ZGC:195170"/>
    <property type="match status" value="1"/>
</dbReference>
<keyword evidence="3" id="KW-1185">Reference proteome</keyword>
<dbReference type="PANTHER" id="PTHR36981:SF3">
    <property type="entry name" value="UBIQUITIN-LIKE PROTEASE FAMILY PROFILE DOMAIN-CONTAINING PROTEIN"/>
    <property type="match status" value="1"/>
</dbReference>
<protein>
    <submittedName>
        <fullName evidence="2">P2X purinoceptor 7</fullName>
    </submittedName>
</protein>
<accession>A0AAD9QI34</accession>
<feature type="domain" description="P2X purinoreceptor 7 intracellular" evidence="1">
    <location>
        <begin position="144"/>
        <end position="270"/>
    </location>
</feature>
<dbReference type="EMBL" id="JARQWQ010000031">
    <property type="protein sequence ID" value="KAK2561657.1"/>
    <property type="molecule type" value="Genomic_DNA"/>
</dbReference>
<evidence type="ECO:0000313" key="3">
    <source>
        <dbReference type="Proteomes" id="UP001249851"/>
    </source>
</evidence>